<proteinExistence type="predicted"/>
<sequence>NSTQVERFQEDSLFNYGLTMTQLLCDPPENFKLLSFVKALSHNQHPLLSFSKIEQIMENCQ</sequence>
<dbReference type="Proteomes" id="UP000708208">
    <property type="component" value="Unassembled WGS sequence"/>
</dbReference>
<dbReference type="EMBL" id="CAJVCH010243230">
    <property type="protein sequence ID" value="CAG7733114.1"/>
    <property type="molecule type" value="Genomic_DNA"/>
</dbReference>
<accession>A0A8J2P6I9</accession>
<dbReference type="AlphaFoldDB" id="A0A8J2P6I9"/>
<evidence type="ECO:0000313" key="1">
    <source>
        <dbReference type="EMBL" id="CAG7733114.1"/>
    </source>
</evidence>
<protein>
    <submittedName>
        <fullName evidence="1">Uncharacterized protein</fullName>
    </submittedName>
</protein>
<name>A0A8J2P6I9_9HEXA</name>
<comment type="caution">
    <text evidence="1">The sequence shown here is derived from an EMBL/GenBank/DDBJ whole genome shotgun (WGS) entry which is preliminary data.</text>
</comment>
<feature type="non-terminal residue" evidence="1">
    <location>
        <position position="1"/>
    </location>
</feature>
<reference evidence="1" key="1">
    <citation type="submission" date="2021-06" db="EMBL/GenBank/DDBJ databases">
        <authorList>
            <person name="Hodson N. C."/>
            <person name="Mongue J. A."/>
            <person name="Jaron S. K."/>
        </authorList>
    </citation>
    <scope>NUCLEOTIDE SEQUENCE</scope>
</reference>
<gene>
    <name evidence="1" type="ORF">AFUS01_LOCUS21580</name>
</gene>
<evidence type="ECO:0000313" key="2">
    <source>
        <dbReference type="Proteomes" id="UP000708208"/>
    </source>
</evidence>
<keyword evidence="2" id="KW-1185">Reference proteome</keyword>
<organism evidence="1 2">
    <name type="scientific">Allacma fusca</name>
    <dbReference type="NCBI Taxonomy" id="39272"/>
    <lineage>
        <taxon>Eukaryota</taxon>
        <taxon>Metazoa</taxon>
        <taxon>Ecdysozoa</taxon>
        <taxon>Arthropoda</taxon>
        <taxon>Hexapoda</taxon>
        <taxon>Collembola</taxon>
        <taxon>Symphypleona</taxon>
        <taxon>Sminthuridae</taxon>
        <taxon>Allacma</taxon>
    </lineage>
</organism>